<keyword evidence="3 6" id="KW-0812">Transmembrane</keyword>
<dbReference type="NCBIfam" id="TIGR03480">
    <property type="entry name" value="HpnN"/>
    <property type="match status" value="1"/>
</dbReference>
<feature type="transmembrane region" description="Helical" evidence="6">
    <location>
        <begin position="723"/>
        <end position="742"/>
    </location>
</feature>
<feature type="transmembrane region" description="Helical" evidence="6">
    <location>
        <begin position="407"/>
        <end position="428"/>
    </location>
</feature>
<evidence type="ECO:0000256" key="1">
    <source>
        <dbReference type="ARBA" id="ARBA00004651"/>
    </source>
</evidence>
<dbReference type="AlphaFoldDB" id="A0A4P9URM7"/>
<dbReference type="Gene3D" id="1.20.1640.10">
    <property type="entry name" value="Multidrug efflux transporter AcrB transmembrane domain"/>
    <property type="match status" value="2"/>
</dbReference>
<feature type="transmembrane region" description="Helical" evidence="6">
    <location>
        <begin position="818"/>
        <end position="835"/>
    </location>
</feature>
<feature type="transmembrane region" description="Helical" evidence="6">
    <location>
        <begin position="279"/>
        <end position="296"/>
    </location>
</feature>
<feature type="transmembrane region" description="Helical" evidence="6">
    <location>
        <begin position="373"/>
        <end position="395"/>
    </location>
</feature>
<keyword evidence="5 6" id="KW-0472">Membrane</keyword>
<evidence type="ECO:0000256" key="5">
    <source>
        <dbReference type="ARBA" id="ARBA00023136"/>
    </source>
</evidence>
<keyword evidence="4 6" id="KW-1133">Transmembrane helix</keyword>
<feature type="transmembrane region" description="Helical" evidence="6">
    <location>
        <begin position="332"/>
        <end position="353"/>
    </location>
</feature>
<feature type="transmembrane region" description="Helical" evidence="6">
    <location>
        <begin position="303"/>
        <end position="326"/>
    </location>
</feature>
<accession>A0A4P9URM7</accession>
<sequence length="875" mass="96780">MAKHTATIQTRLLESIAKLPLRFPWTLLSLFVLLCALSLNYTIKNLGINNNTAELLSQELPFQKVRLKLEQAFPLDAAAIIAIVESDTPEETSLAATYLEQDLQTRQNLFESVYIPDDNPFFRQQGFLFLELDELEALSEKLVDAQPFIGHLSKNYHFAGFLDILSRALTESDRDVTMPIDPLLNAFNQTISATQENRHHYLSWQKMLTEDSFGKDQTRRLVIAKPHLDFSDLMPAEKPMDYLRALSEQMQSRFPGVRLSFTGEVALEHEEMESVNESMVISGIISLILVCSALWLGLRSVRLVFSTFIALIAGLVLTAGFAAVAIGHLNLISVAFAVLYIGLGVDFATHLCLRYQECRLHAMPTDAAISDSIHTVGPSLFLCALTTAIGFFAFVPTDFKGVSELGIISGAGMFIGLAISLLLLPALLKLMRFKPISAKPTATLPDWLYRFPFRHSRSIRKIALLLAVASGFILTQLTFDSNPIHLRDPKTPSVVAFKKLLQSKTDSPFIISALTDSLEDADNLAAKFSTLSSVHQAITLSNLVPEQQDEKLDILDTLNLIMPAQLDRFDRAYEKSDIRSALIHFDQSLQQALSQKATPVSAELLERLRRNIQAFIDHADKAERPDSVYSQLETNVMILLPETMRMLRDGLTATEFAIDDIPETVKSHWISPDGIVRLLVLPEQDLNDPNHLKVFVNQVLDTYPQVFGLPIGDVTSGQAVVDAFIQAFSSALIFIVALLLIITRSIKSTLLVIVPLLLAALLTGAFNVLLNNPFNFANIIVLPLLLGMGVDSAIHIVHRLQHKHSNQTDLLQSSSARGVFFSALTTLCSFTSLAFTSHLGIASMGLLLSIGITMTLASSLIVLPALIDTNKQKRS</sequence>
<evidence type="ECO:0000313" key="8">
    <source>
        <dbReference type="EMBL" id="QCW82326.1"/>
    </source>
</evidence>
<evidence type="ECO:0000313" key="9">
    <source>
        <dbReference type="Proteomes" id="UP000305881"/>
    </source>
</evidence>
<evidence type="ECO:0000259" key="7">
    <source>
        <dbReference type="PROSITE" id="PS50156"/>
    </source>
</evidence>
<dbReference type="EMBL" id="CP035467">
    <property type="protein sequence ID" value="QCW82326.1"/>
    <property type="molecule type" value="Genomic_DNA"/>
</dbReference>
<dbReference type="OrthoDB" id="7067407at2"/>
<feature type="transmembrane region" description="Helical" evidence="6">
    <location>
        <begin position="462"/>
        <end position="479"/>
    </location>
</feature>
<protein>
    <submittedName>
        <fullName evidence="8">Hopanoid biosynthesis-associated RND transporter HpnN</fullName>
    </submittedName>
</protein>
<evidence type="ECO:0000256" key="2">
    <source>
        <dbReference type="ARBA" id="ARBA00022475"/>
    </source>
</evidence>
<feature type="transmembrane region" description="Helical" evidence="6">
    <location>
        <begin position="21"/>
        <end position="43"/>
    </location>
</feature>
<dbReference type="PROSITE" id="PS50156">
    <property type="entry name" value="SSD"/>
    <property type="match status" value="1"/>
</dbReference>
<comment type="subcellular location">
    <subcellularLocation>
        <location evidence="1">Cell membrane</location>
        <topology evidence="1">Multi-pass membrane protein</topology>
    </subcellularLocation>
</comment>
<evidence type="ECO:0000256" key="6">
    <source>
        <dbReference type="SAM" id="Phobius"/>
    </source>
</evidence>
<dbReference type="InterPro" id="IPR017841">
    <property type="entry name" value="Hopanoid_biosynth_HpnN"/>
</dbReference>
<dbReference type="InterPro" id="IPR004869">
    <property type="entry name" value="MMPL_dom"/>
</dbReference>
<dbReference type="Pfam" id="PF03176">
    <property type="entry name" value="MMPL"/>
    <property type="match status" value="2"/>
</dbReference>
<evidence type="ECO:0000256" key="4">
    <source>
        <dbReference type="ARBA" id="ARBA00022989"/>
    </source>
</evidence>
<dbReference type="SUPFAM" id="SSF82866">
    <property type="entry name" value="Multidrug efflux transporter AcrB transmembrane domain"/>
    <property type="match status" value="2"/>
</dbReference>
<dbReference type="STRING" id="675511.GCA_000341735_01271"/>
<dbReference type="InterPro" id="IPR050545">
    <property type="entry name" value="Mycobact_MmpL"/>
</dbReference>
<dbReference type="GO" id="GO:0005886">
    <property type="term" value="C:plasma membrane"/>
    <property type="evidence" value="ECO:0007669"/>
    <property type="project" value="UniProtKB-SubCell"/>
</dbReference>
<dbReference type="PANTHER" id="PTHR33406">
    <property type="entry name" value="MEMBRANE PROTEIN MJ1562-RELATED"/>
    <property type="match status" value="1"/>
</dbReference>
<feature type="transmembrane region" description="Helical" evidence="6">
    <location>
        <begin position="749"/>
        <end position="770"/>
    </location>
</feature>
<dbReference type="Proteomes" id="UP000305881">
    <property type="component" value="Chromosome"/>
</dbReference>
<dbReference type="PANTHER" id="PTHR33406:SF13">
    <property type="entry name" value="MEMBRANE PROTEIN YDFJ"/>
    <property type="match status" value="1"/>
</dbReference>
<evidence type="ECO:0000256" key="3">
    <source>
        <dbReference type="ARBA" id="ARBA00022692"/>
    </source>
</evidence>
<dbReference type="InterPro" id="IPR000731">
    <property type="entry name" value="SSD"/>
</dbReference>
<gene>
    <name evidence="8" type="ORF">EQU24_08785</name>
</gene>
<keyword evidence="2" id="KW-1003">Cell membrane</keyword>
<reference evidence="9" key="1">
    <citation type="journal article" date="2019" name="J. Bacteriol.">
        <title>A Mutagenic Screen Identifies a TonB-Dependent Receptor Required for the Lanthanide Metal Switch in the Type I Methanotroph 'Methylotuvimicrobium buryatense' 5GB1C.</title>
        <authorList>
            <person name="Groom J.D."/>
            <person name="Ford S.M."/>
            <person name="Pesesky M.W."/>
            <person name="Lidstrom M.E."/>
        </authorList>
    </citation>
    <scope>NUCLEOTIDE SEQUENCE [LARGE SCALE GENOMIC DNA]</scope>
    <source>
        <strain evidence="9">5GB1C</strain>
    </source>
</reference>
<proteinExistence type="predicted"/>
<feature type="domain" description="SSD" evidence="7">
    <location>
        <begin position="304"/>
        <end position="430"/>
    </location>
</feature>
<feature type="transmembrane region" description="Helical" evidence="6">
    <location>
        <begin position="841"/>
        <end position="867"/>
    </location>
</feature>
<dbReference type="KEGG" id="mbur:EQU24_08785"/>
<feature type="transmembrane region" description="Helical" evidence="6">
    <location>
        <begin position="776"/>
        <end position="797"/>
    </location>
</feature>
<dbReference type="RefSeq" id="WP_017839843.1">
    <property type="nucleotide sequence ID" value="NZ_CP035467.1"/>
</dbReference>
<organism evidence="8 9">
    <name type="scientific">Methylotuvimicrobium buryatense</name>
    <name type="common">Methylomicrobium buryatense</name>
    <dbReference type="NCBI Taxonomy" id="95641"/>
    <lineage>
        <taxon>Bacteria</taxon>
        <taxon>Pseudomonadati</taxon>
        <taxon>Pseudomonadota</taxon>
        <taxon>Gammaproteobacteria</taxon>
        <taxon>Methylococcales</taxon>
        <taxon>Methylococcaceae</taxon>
        <taxon>Methylotuvimicrobium</taxon>
    </lineage>
</organism>
<keyword evidence="9" id="KW-1185">Reference proteome</keyword>
<name>A0A4P9URM7_METBY</name>